<evidence type="ECO:0000256" key="8">
    <source>
        <dbReference type="HAMAP-Rule" id="MF_01416"/>
    </source>
</evidence>
<dbReference type="AlphaFoldDB" id="D6Y0R9"/>
<dbReference type="Gene3D" id="1.10.520.20">
    <property type="entry name" value="N-terminal domain of the delta subunit of the F1F0-ATP synthase"/>
    <property type="match status" value="1"/>
</dbReference>
<dbReference type="InterPro" id="IPR020781">
    <property type="entry name" value="ATPase_OSCP/d_CS"/>
</dbReference>
<comment type="function">
    <text evidence="8">F(1)F(0) ATP synthase produces ATP from ADP in the presence of a proton or sodium gradient. F-type ATPases consist of two structural domains, F(1) containing the extramembraneous catalytic core and F(0) containing the membrane proton channel, linked together by a central stalk and a peripheral stalk. During catalysis, ATP synthesis in the catalytic domain of F(1) is coupled via a rotary mechanism of the central stalk subunits to proton translocation.</text>
</comment>
<dbReference type="PROSITE" id="PS00389">
    <property type="entry name" value="ATPASE_DELTA"/>
    <property type="match status" value="1"/>
</dbReference>
<evidence type="ECO:0000256" key="3">
    <source>
        <dbReference type="ARBA" id="ARBA00022781"/>
    </source>
</evidence>
<dbReference type="EMBL" id="CP001791">
    <property type="protein sequence ID" value="ADI00637.1"/>
    <property type="molecule type" value="Genomic_DNA"/>
</dbReference>
<dbReference type="PANTHER" id="PTHR11910">
    <property type="entry name" value="ATP SYNTHASE DELTA CHAIN"/>
    <property type="match status" value="1"/>
</dbReference>
<organism evidence="9 10">
    <name type="scientific">Bacillus selenitireducens (strain ATCC 700615 / DSM 15326 / MLS10)</name>
    <dbReference type="NCBI Taxonomy" id="439292"/>
    <lineage>
        <taxon>Bacteria</taxon>
        <taxon>Bacillati</taxon>
        <taxon>Bacillota</taxon>
        <taxon>Bacilli</taxon>
        <taxon>Bacillales</taxon>
        <taxon>Bacillaceae</taxon>
        <taxon>Salisediminibacterium</taxon>
    </lineage>
</organism>
<dbReference type="GO" id="GO:0005886">
    <property type="term" value="C:plasma membrane"/>
    <property type="evidence" value="ECO:0007669"/>
    <property type="project" value="UniProtKB-SubCell"/>
</dbReference>
<comment type="subunit">
    <text evidence="8">F-type ATPases have 2 components, F(1) - the catalytic core - and F(0) - the membrane proton channel. F(1) has five subunits: alpha(3), beta(3), gamma(1), delta(1), epsilon(1). F(0) has three main subunits: a(1), b(2) and c(10-14). The alpha and beta chains form an alternating ring which encloses part of the gamma chain. F(1) is attached to F(0) by a central stalk formed by the gamma and epsilon chains, while a peripheral stalk is formed by the delta and b chains.</text>
</comment>
<accession>D6Y0R9</accession>
<keyword evidence="6 8" id="KW-0139">CF(1)</keyword>
<dbReference type="NCBIfam" id="NF004403">
    <property type="entry name" value="PRK05758.2-4"/>
    <property type="match status" value="1"/>
</dbReference>
<comment type="function">
    <text evidence="8">This protein is part of the stalk that links CF(0) to CF(1). It either transmits conformational changes from CF(0) to CF(1) or is implicated in proton conduction.</text>
</comment>
<dbReference type="STRING" id="439292.Bsel_3155"/>
<dbReference type="GO" id="GO:0046933">
    <property type="term" value="F:proton-transporting ATP synthase activity, rotational mechanism"/>
    <property type="evidence" value="ECO:0007669"/>
    <property type="project" value="UniProtKB-UniRule"/>
</dbReference>
<keyword evidence="5 8" id="KW-0472">Membrane</keyword>
<dbReference type="PRINTS" id="PR00125">
    <property type="entry name" value="ATPASEDELTA"/>
</dbReference>
<dbReference type="Pfam" id="PF00213">
    <property type="entry name" value="OSCP"/>
    <property type="match status" value="1"/>
</dbReference>
<evidence type="ECO:0000256" key="1">
    <source>
        <dbReference type="ARBA" id="ARBA00004370"/>
    </source>
</evidence>
<keyword evidence="3 8" id="KW-0375">Hydrogen ion transport</keyword>
<proteinExistence type="inferred from homology"/>
<reference evidence="9" key="1">
    <citation type="submission" date="2009-10" db="EMBL/GenBank/DDBJ databases">
        <title>Complete sequence of Bacillus selenitireducens MLS10.</title>
        <authorList>
            <consortium name="US DOE Joint Genome Institute"/>
            <person name="Lucas S."/>
            <person name="Copeland A."/>
            <person name="Lapidus A."/>
            <person name="Glavina del Rio T."/>
            <person name="Dalin E."/>
            <person name="Tice H."/>
            <person name="Bruce D."/>
            <person name="Goodwin L."/>
            <person name="Pitluck S."/>
            <person name="Sims D."/>
            <person name="Brettin T."/>
            <person name="Detter J.C."/>
            <person name="Han C."/>
            <person name="Larimer F."/>
            <person name="Land M."/>
            <person name="Hauser L."/>
            <person name="Kyrpides N."/>
            <person name="Ovchinnikova G."/>
            <person name="Stolz J."/>
        </authorList>
    </citation>
    <scope>NUCLEOTIDE SEQUENCE [LARGE SCALE GENOMIC DNA]</scope>
    <source>
        <strain evidence="9">MLS10</strain>
    </source>
</reference>
<comment type="similarity">
    <text evidence="8">Belongs to the ATPase delta chain family.</text>
</comment>
<keyword evidence="4 8" id="KW-0406">Ion transport</keyword>
<dbReference type="RefSeq" id="WP_013174041.1">
    <property type="nucleotide sequence ID" value="NC_014219.1"/>
</dbReference>
<evidence type="ECO:0000313" key="9">
    <source>
        <dbReference type="EMBL" id="ADI00637.1"/>
    </source>
</evidence>
<evidence type="ECO:0000256" key="5">
    <source>
        <dbReference type="ARBA" id="ARBA00023136"/>
    </source>
</evidence>
<dbReference type="eggNOG" id="COG0712">
    <property type="taxonomic scope" value="Bacteria"/>
</dbReference>
<dbReference type="OrthoDB" id="9802471at2"/>
<evidence type="ECO:0000256" key="6">
    <source>
        <dbReference type="ARBA" id="ARBA00023196"/>
    </source>
</evidence>
<dbReference type="InterPro" id="IPR000711">
    <property type="entry name" value="ATPase_OSCP/dsu"/>
</dbReference>
<keyword evidence="2 8" id="KW-0813">Transport</keyword>
<evidence type="ECO:0000256" key="4">
    <source>
        <dbReference type="ARBA" id="ARBA00023065"/>
    </source>
</evidence>
<dbReference type="InterPro" id="IPR026015">
    <property type="entry name" value="ATP_synth_OSCP/delta_N_sf"/>
</dbReference>
<dbReference type="SUPFAM" id="SSF47928">
    <property type="entry name" value="N-terminal domain of the delta subunit of the F1F0-ATP synthase"/>
    <property type="match status" value="1"/>
</dbReference>
<sequence length="184" mass="20414">MRRHPVGYRYAYAMYELAKENNVLQETADELLAVSAAFDQANVVETVFSHPDLSDAEKKDVLKNAFTNKVSDHVLHLLYLLVDKGREAILPHVAENYRDLANEEQGIASAVVHSAKPLTDAEQEAVAETFAKRAGKARLMITNVVDEDLIGGLRVQIGDTVYDGTVANQLARIEKRMIHGNVSR</sequence>
<dbReference type="HOGENOM" id="CLU_085114_4_1_9"/>
<dbReference type="HAMAP" id="MF_01416">
    <property type="entry name" value="ATP_synth_delta_bact"/>
    <property type="match status" value="1"/>
</dbReference>
<name>D6Y0R9_BACIE</name>
<keyword evidence="8" id="KW-1003">Cell membrane</keyword>
<keyword evidence="7 8" id="KW-0066">ATP synthesis</keyword>
<evidence type="ECO:0000256" key="2">
    <source>
        <dbReference type="ARBA" id="ARBA00022448"/>
    </source>
</evidence>
<dbReference type="NCBIfam" id="TIGR01145">
    <property type="entry name" value="ATP_synt_delta"/>
    <property type="match status" value="1"/>
</dbReference>
<gene>
    <name evidence="8" type="primary">atpH</name>
    <name evidence="9" type="ordered locus">Bsel_3155</name>
</gene>
<evidence type="ECO:0000256" key="7">
    <source>
        <dbReference type="ARBA" id="ARBA00023310"/>
    </source>
</evidence>
<comment type="subcellular location">
    <subcellularLocation>
        <location evidence="8">Cell membrane</location>
        <topology evidence="8">Peripheral membrane protein</topology>
    </subcellularLocation>
    <subcellularLocation>
        <location evidence="1">Membrane</location>
    </subcellularLocation>
</comment>
<dbReference type="KEGG" id="bse:Bsel_3155"/>
<keyword evidence="10" id="KW-1185">Reference proteome</keyword>
<protein>
    <recommendedName>
        <fullName evidence="8">ATP synthase subunit delta</fullName>
    </recommendedName>
    <alternativeName>
        <fullName evidence="8">ATP synthase F(1) sector subunit delta</fullName>
    </alternativeName>
    <alternativeName>
        <fullName evidence="8">F-type ATPase subunit delta</fullName>
        <shortName evidence="8">F-ATPase subunit delta</shortName>
    </alternativeName>
</protein>
<evidence type="ECO:0000313" key="10">
    <source>
        <dbReference type="Proteomes" id="UP000000271"/>
    </source>
</evidence>
<dbReference type="GO" id="GO:0045259">
    <property type="term" value="C:proton-transporting ATP synthase complex"/>
    <property type="evidence" value="ECO:0007669"/>
    <property type="project" value="UniProtKB-KW"/>
</dbReference>
<dbReference type="Proteomes" id="UP000000271">
    <property type="component" value="Chromosome"/>
</dbReference>